<dbReference type="EMBL" id="SAUN01000001">
    <property type="protein sequence ID" value="RVX39096.1"/>
    <property type="molecule type" value="Genomic_DNA"/>
</dbReference>
<dbReference type="CDD" id="cd03257">
    <property type="entry name" value="ABC_NikE_OppD_transporters"/>
    <property type="match status" value="1"/>
</dbReference>
<dbReference type="InterPro" id="IPR013563">
    <property type="entry name" value="Oligopep_ABC_C"/>
</dbReference>
<keyword evidence="3" id="KW-0813">Transport</keyword>
<evidence type="ECO:0000256" key="2">
    <source>
        <dbReference type="ARBA" id="ARBA00005417"/>
    </source>
</evidence>
<dbReference type="GO" id="GO:0005886">
    <property type="term" value="C:plasma membrane"/>
    <property type="evidence" value="ECO:0007669"/>
    <property type="project" value="UniProtKB-SubCell"/>
</dbReference>
<sequence length="322" mass="34374">MTAPLLQIENLTVRLTGGGAARPIVDGVSLHVARGEAVGLVGESGSGKSVTCRAALGLLPEGAAATGALRLDGDDILTMSPVRLRELRRQDVSMIFQDPRASINPLRRIGDFVTEGMRAGGVLRKDAIRQAEDLLESVGIREPRAALRRYPHEFSGGMLQRVMIAGALAGEPRLLLADEPTTALDVTTQAEVISILTRLQAERDMGMLFVTHDLELAAAICDRIYVMYAGRIVEAQSAEGLFGRPRHPYTVGLLAATPRLDSDQAPHGVPGRPLSLAEAPAGCAFAARCAHARPRCGEGKPVRRDVDGAQVACLRVEELIDE</sequence>
<evidence type="ECO:0000313" key="10">
    <source>
        <dbReference type="Proteomes" id="UP000284824"/>
    </source>
</evidence>
<dbReference type="GO" id="GO:0005524">
    <property type="term" value="F:ATP binding"/>
    <property type="evidence" value="ECO:0007669"/>
    <property type="project" value="UniProtKB-KW"/>
</dbReference>
<dbReference type="GO" id="GO:0016887">
    <property type="term" value="F:ATP hydrolysis activity"/>
    <property type="evidence" value="ECO:0007669"/>
    <property type="project" value="InterPro"/>
</dbReference>
<dbReference type="GO" id="GO:0015833">
    <property type="term" value="P:peptide transport"/>
    <property type="evidence" value="ECO:0007669"/>
    <property type="project" value="InterPro"/>
</dbReference>
<keyword evidence="5" id="KW-0547">Nucleotide-binding</keyword>
<dbReference type="RefSeq" id="WP_127931638.1">
    <property type="nucleotide sequence ID" value="NZ_SAUN01000001.1"/>
</dbReference>
<evidence type="ECO:0000256" key="4">
    <source>
        <dbReference type="ARBA" id="ARBA00022475"/>
    </source>
</evidence>
<dbReference type="OrthoDB" id="9809030at2"/>
<dbReference type="FunFam" id="3.40.50.300:FF:000016">
    <property type="entry name" value="Oligopeptide ABC transporter ATP-binding component"/>
    <property type="match status" value="1"/>
</dbReference>
<comment type="caution">
    <text evidence="9">The sequence shown here is derived from an EMBL/GenBank/DDBJ whole genome shotgun (WGS) entry which is preliminary data.</text>
</comment>
<dbReference type="InterPro" id="IPR050388">
    <property type="entry name" value="ABC_Ni/Peptide_Import"/>
</dbReference>
<dbReference type="SMART" id="SM00382">
    <property type="entry name" value="AAA"/>
    <property type="match status" value="1"/>
</dbReference>
<dbReference type="Pfam" id="PF00005">
    <property type="entry name" value="ABC_tran"/>
    <property type="match status" value="1"/>
</dbReference>
<dbReference type="PROSITE" id="PS00211">
    <property type="entry name" value="ABC_TRANSPORTER_1"/>
    <property type="match status" value="1"/>
</dbReference>
<comment type="similarity">
    <text evidence="2">Belongs to the ABC transporter superfamily.</text>
</comment>
<evidence type="ECO:0000256" key="7">
    <source>
        <dbReference type="ARBA" id="ARBA00023136"/>
    </source>
</evidence>
<proteinExistence type="inferred from homology"/>
<evidence type="ECO:0000256" key="6">
    <source>
        <dbReference type="ARBA" id="ARBA00022840"/>
    </source>
</evidence>
<evidence type="ECO:0000256" key="1">
    <source>
        <dbReference type="ARBA" id="ARBA00004202"/>
    </source>
</evidence>
<keyword evidence="4" id="KW-1003">Cell membrane</keyword>
<dbReference type="PROSITE" id="PS50893">
    <property type="entry name" value="ABC_TRANSPORTER_2"/>
    <property type="match status" value="1"/>
</dbReference>
<evidence type="ECO:0000313" key="9">
    <source>
        <dbReference type="EMBL" id="RVX39096.1"/>
    </source>
</evidence>
<dbReference type="InterPro" id="IPR003439">
    <property type="entry name" value="ABC_transporter-like_ATP-bd"/>
</dbReference>
<accession>A0A438LZX9</accession>
<dbReference type="Gene3D" id="3.40.50.300">
    <property type="entry name" value="P-loop containing nucleotide triphosphate hydrolases"/>
    <property type="match status" value="1"/>
</dbReference>
<dbReference type="NCBIfam" id="TIGR01727">
    <property type="entry name" value="oligo_HPY"/>
    <property type="match status" value="1"/>
</dbReference>
<evidence type="ECO:0000256" key="5">
    <source>
        <dbReference type="ARBA" id="ARBA00022741"/>
    </source>
</evidence>
<dbReference type="PANTHER" id="PTHR43297:SF2">
    <property type="entry name" value="DIPEPTIDE TRANSPORT ATP-BINDING PROTEIN DPPD"/>
    <property type="match status" value="1"/>
</dbReference>
<dbReference type="Pfam" id="PF08352">
    <property type="entry name" value="oligo_HPY"/>
    <property type="match status" value="1"/>
</dbReference>
<keyword evidence="10" id="KW-1185">Reference proteome</keyword>
<name>A0A438LZX9_9ACTN</name>
<dbReference type="SUPFAM" id="SSF52540">
    <property type="entry name" value="P-loop containing nucleoside triphosphate hydrolases"/>
    <property type="match status" value="1"/>
</dbReference>
<dbReference type="AlphaFoldDB" id="A0A438LZX9"/>
<keyword evidence="6 9" id="KW-0067">ATP-binding</keyword>
<protein>
    <submittedName>
        <fullName evidence="9">Oligopeptide/dipeptide ABC transporter ATP-binding protein</fullName>
    </submittedName>
</protein>
<dbReference type="PANTHER" id="PTHR43297">
    <property type="entry name" value="OLIGOPEPTIDE TRANSPORT ATP-BINDING PROTEIN APPD"/>
    <property type="match status" value="1"/>
</dbReference>
<dbReference type="InterPro" id="IPR027417">
    <property type="entry name" value="P-loop_NTPase"/>
</dbReference>
<organism evidence="9 10">
    <name type="scientific">Nonomuraea polychroma</name>
    <dbReference type="NCBI Taxonomy" id="46176"/>
    <lineage>
        <taxon>Bacteria</taxon>
        <taxon>Bacillati</taxon>
        <taxon>Actinomycetota</taxon>
        <taxon>Actinomycetes</taxon>
        <taxon>Streptosporangiales</taxon>
        <taxon>Streptosporangiaceae</taxon>
        <taxon>Nonomuraea</taxon>
    </lineage>
</organism>
<gene>
    <name evidence="9" type="ORF">EDD27_1435</name>
</gene>
<dbReference type="InterPro" id="IPR017871">
    <property type="entry name" value="ABC_transporter-like_CS"/>
</dbReference>
<evidence type="ECO:0000256" key="3">
    <source>
        <dbReference type="ARBA" id="ARBA00022448"/>
    </source>
</evidence>
<dbReference type="InterPro" id="IPR003593">
    <property type="entry name" value="AAA+_ATPase"/>
</dbReference>
<keyword evidence="7" id="KW-0472">Membrane</keyword>
<evidence type="ECO:0000259" key="8">
    <source>
        <dbReference type="PROSITE" id="PS50893"/>
    </source>
</evidence>
<feature type="domain" description="ABC transporter" evidence="8">
    <location>
        <begin position="6"/>
        <end position="254"/>
    </location>
</feature>
<dbReference type="Proteomes" id="UP000284824">
    <property type="component" value="Unassembled WGS sequence"/>
</dbReference>
<comment type="subcellular location">
    <subcellularLocation>
        <location evidence="1">Cell membrane</location>
        <topology evidence="1">Peripheral membrane protein</topology>
    </subcellularLocation>
</comment>
<reference evidence="9 10" key="1">
    <citation type="submission" date="2019-01" db="EMBL/GenBank/DDBJ databases">
        <title>Sequencing the genomes of 1000 actinobacteria strains.</title>
        <authorList>
            <person name="Klenk H.-P."/>
        </authorList>
    </citation>
    <scope>NUCLEOTIDE SEQUENCE [LARGE SCALE GENOMIC DNA]</scope>
    <source>
        <strain evidence="9 10">DSM 43925</strain>
    </source>
</reference>